<gene>
    <name evidence="6" type="ORF">CYME_CMT363C</name>
</gene>
<name>M1V7S1_CYAM1</name>
<protein>
    <submittedName>
        <fullName evidence="6">Similar to glycogenin-interacting protein</fullName>
    </submittedName>
</protein>
<dbReference type="PANTHER" id="PTHR36754">
    <property type="entry name" value="E3 UBIQUITIN-PROTEIN LIGASE TRIM37"/>
    <property type="match status" value="1"/>
</dbReference>
<dbReference type="eggNOG" id="KOG2177">
    <property type="taxonomic scope" value="Eukaryota"/>
</dbReference>
<keyword evidence="2" id="KW-0862">Zinc</keyword>
<evidence type="ECO:0000259" key="5">
    <source>
        <dbReference type="PROSITE" id="PS50119"/>
    </source>
</evidence>
<dbReference type="STRING" id="280699.M1V7S1"/>
<dbReference type="PROSITE" id="PS50089">
    <property type="entry name" value="ZF_RING_2"/>
    <property type="match status" value="1"/>
</dbReference>
<dbReference type="GO" id="GO:0006513">
    <property type="term" value="P:protein monoubiquitination"/>
    <property type="evidence" value="ECO:0007669"/>
    <property type="project" value="TreeGrafter"/>
</dbReference>
<evidence type="ECO:0000313" key="7">
    <source>
        <dbReference type="Proteomes" id="UP000007014"/>
    </source>
</evidence>
<organism evidence="6 7">
    <name type="scientific">Cyanidioschyzon merolae (strain NIES-3377 / 10D)</name>
    <name type="common">Unicellular red alga</name>
    <dbReference type="NCBI Taxonomy" id="280699"/>
    <lineage>
        <taxon>Eukaryota</taxon>
        <taxon>Rhodophyta</taxon>
        <taxon>Bangiophyceae</taxon>
        <taxon>Cyanidiales</taxon>
        <taxon>Cyanidiaceae</taxon>
        <taxon>Cyanidioschyzon</taxon>
    </lineage>
</organism>
<dbReference type="Gramene" id="CMT363CT">
    <property type="protein sequence ID" value="CMT363CT"/>
    <property type="gene ID" value="CMT363C"/>
</dbReference>
<dbReference type="Proteomes" id="UP000007014">
    <property type="component" value="Chromosome 20"/>
</dbReference>
<dbReference type="InterPro" id="IPR000315">
    <property type="entry name" value="Znf_B-box"/>
</dbReference>
<dbReference type="PROSITE" id="PS50119">
    <property type="entry name" value="ZF_BBOX"/>
    <property type="match status" value="1"/>
</dbReference>
<dbReference type="GeneID" id="16998111"/>
<feature type="compositionally biased region" description="Polar residues" evidence="3">
    <location>
        <begin position="1"/>
        <end position="11"/>
    </location>
</feature>
<evidence type="ECO:0000256" key="2">
    <source>
        <dbReference type="PROSITE-ProRule" id="PRU00024"/>
    </source>
</evidence>
<feature type="domain" description="B box-type" evidence="5">
    <location>
        <begin position="231"/>
        <end position="277"/>
    </location>
</feature>
<dbReference type="KEGG" id="cme:CYME_CMT363C"/>
<keyword evidence="1" id="KW-0479">Metal-binding</keyword>
<dbReference type="CDD" id="cd19796">
    <property type="entry name" value="Bbox2_TRIM71_C-VII"/>
    <property type="match status" value="1"/>
</dbReference>
<dbReference type="AlphaFoldDB" id="M1V7S1"/>
<dbReference type="GO" id="GO:0070842">
    <property type="term" value="P:aggresome assembly"/>
    <property type="evidence" value="ECO:0007669"/>
    <property type="project" value="TreeGrafter"/>
</dbReference>
<dbReference type="InterPro" id="IPR001841">
    <property type="entry name" value="Znf_RING"/>
</dbReference>
<dbReference type="Gene3D" id="3.30.40.10">
    <property type="entry name" value="Zinc/RING finger domain, C3HC4 (zinc finger)"/>
    <property type="match status" value="1"/>
</dbReference>
<dbReference type="GO" id="GO:0005164">
    <property type="term" value="F:tumor necrosis factor receptor binding"/>
    <property type="evidence" value="ECO:0007669"/>
    <property type="project" value="TreeGrafter"/>
</dbReference>
<dbReference type="GO" id="GO:0061630">
    <property type="term" value="F:ubiquitin protein ligase activity"/>
    <property type="evidence" value="ECO:0007669"/>
    <property type="project" value="TreeGrafter"/>
</dbReference>
<feature type="domain" description="RING-type" evidence="4">
    <location>
        <begin position="124"/>
        <end position="177"/>
    </location>
</feature>
<dbReference type="Gene3D" id="3.30.160.60">
    <property type="entry name" value="Classic Zinc Finger"/>
    <property type="match status" value="1"/>
</dbReference>
<dbReference type="SUPFAM" id="SSF57845">
    <property type="entry name" value="B-box zinc-binding domain"/>
    <property type="match status" value="1"/>
</dbReference>
<dbReference type="OrthoDB" id="6105938at2759"/>
<keyword evidence="2" id="KW-0863">Zinc-finger</keyword>
<keyword evidence="7" id="KW-1185">Reference proteome</keyword>
<dbReference type="InterPro" id="IPR053003">
    <property type="entry name" value="TRIM_RBCC_E3_ubiq-ligases"/>
</dbReference>
<dbReference type="RefSeq" id="XP_005539351.1">
    <property type="nucleotide sequence ID" value="XM_005539294.1"/>
</dbReference>
<dbReference type="HOGENOM" id="CLU_435039_0_0_1"/>
<dbReference type="GO" id="GO:0051865">
    <property type="term" value="P:protein autoubiquitination"/>
    <property type="evidence" value="ECO:0007669"/>
    <property type="project" value="TreeGrafter"/>
</dbReference>
<dbReference type="GO" id="GO:0008270">
    <property type="term" value="F:zinc ion binding"/>
    <property type="evidence" value="ECO:0007669"/>
    <property type="project" value="UniProtKB-KW"/>
</dbReference>
<evidence type="ECO:0000256" key="3">
    <source>
        <dbReference type="SAM" id="MobiDB-lite"/>
    </source>
</evidence>
<dbReference type="PANTHER" id="PTHR36754:SF2">
    <property type="entry name" value="E3 UBIQUITIN-PROTEIN LIGASE TRIM37"/>
    <property type="match status" value="1"/>
</dbReference>
<evidence type="ECO:0000256" key="1">
    <source>
        <dbReference type="ARBA" id="ARBA00022723"/>
    </source>
</evidence>
<evidence type="ECO:0000259" key="4">
    <source>
        <dbReference type="PROSITE" id="PS50089"/>
    </source>
</evidence>
<dbReference type="GO" id="GO:0016235">
    <property type="term" value="C:aggresome"/>
    <property type="evidence" value="ECO:0007669"/>
    <property type="project" value="TreeGrafter"/>
</dbReference>
<dbReference type="EMBL" id="AP006502">
    <property type="protein sequence ID" value="BAM83315.1"/>
    <property type="molecule type" value="Genomic_DNA"/>
</dbReference>
<dbReference type="InterPro" id="IPR013083">
    <property type="entry name" value="Znf_RING/FYVE/PHD"/>
</dbReference>
<proteinExistence type="predicted"/>
<sequence>MDSDTDLSSLECSVGDDRLSDTALSGLVSPRAGSPPLSADSEELAPDRTPESLDWMQLVAQLARLCRVEERGDRSSGTVLSQPSEQCLALEEVHPTDLNATGQPPVTSTNANPWTTQLEHHLNCLICAELPREPLLCPSCGVLFCERCATKWWREPSTASSQGHRRIASTQPCPHCRQPVARHELVLVRCLRELLQNIRRGPKLALPEQPAEKNPGAPRSLSALKATLWCCSVHAHEAVRYYCQRCNRFICAECCAPLPECEHRYHPLERAHERLQSLASELEQGLQPLRERLQRFECQLLEYEQTSRFFLRQREALSQRIQRFMDSVLEQIDTQVQQRIQSQQAARTRLVDMRMHLRRLLRDMERRLLAYRQDIAGHYAERAHALPSSAESLLRAHQEWKERWEALSALSVIDASDAVCSAWSESAGTTMLVALPEDQAPIPLKCAVLPPFAWARVPGTLKVCGLRWQVQWMDACSWDATRSPRIPDRKTPPRAQRPTPSDGVAAHAGPLARSESRGLLVKLEHRPGLEREPEDIRLQLEFVVMHQQRSVWGGLFSVNATDGWQAMLDVPDTVVVLVERARCPQDELQVGLRFPDIVEHSKQQTAYIQWMEQRQAPDQESVDRSRSAI</sequence>
<dbReference type="GO" id="GO:0031625">
    <property type="term" value="F:ubiquitin protein ligase binding"/>
    <property type="evidence" value="ECO:0007669"/>
    <property type="project" value="TreeGrafter"/>
</dbReference>
<reference evidence="6 7" key="2">
    <citation type="journal article" date="2007" name="BMC Biol.">
        <title>A 100%-complete sequence reveals unusually simple genomic features in the hot-spring red alga Cyanidioschyzon merolae.</title>
        <authorList>
            <person name="Nozaki H."/>
            <person name="Takano H."/>
            <person name="Misumi O."/>
            <person name="Terasawa K."/>
            <person name="Matsuzaki M."/>
            <person name="Maruyama S."/>
            <person name="Nishida K."/>
            <person name="Yagisawa F."/>
            <person name="Yoshida Y."/>
            <person name="Fujiwara T."/>
            <person name="Takio S."/>
            <person name="Tamura K."/>
            <person name="Chung S.J."/>
            <person name="Nakamura S."/>
            <person name="Kuroiwa H."/>
            <person name="Tanaka K."/>
            <person name="Sato N."/>
            <person name="Kuroiwa T."/>
        </authorList>
    </citation>
    <scope>NUCLEOTIDE SEQUENCE [LARGE SCALE GENOMIC DNA]</scope>
    <source>
        <strain evidence="6 7">10D</strain>
    </source>
</reference>
<dbReference type="SUPFAM" id="SSF57850">
    <property type="entry name" value="RING/U-box"/>
    <property type="match status" value="1"/>
</dbReference>
<dbReference type="GO" id="GO:0005778">
    <property type="term" value="C:peroxisomal membrane"/>
    <property type="evidence" value="ECO:0007669"/>
    <property type="project" value="TreeGrafter"/>
</dbReference>
<feature type="region of interest" description="Disordered" evidence="3">
    <location>
        <begin position="1"/>
        <end position="48"/>
    </location>
</feature>
<reference evidence="6 7" key="1">
    <citation type="journal article" date="2004" name="Nature">
        <title>Genome sequence of the ultrasmall unicellular red alga Cyanidioschyzon merolae 10D.</title>
        <authorList>
            <person name="Matsuzaki M."/>
            <person name="Misumi O."/>
            <person name="Shin-i T."/>
            <person name="Maruyama S."/>
            <person name="Takahara M."/>
            <person name="Miyagishima S."/>
            <person name="Mori T."/>
            <person name="Nishida K."/>
            <person name="Yagisawa F."/>
            <person name="Nishida K."/>
            <person name="Yoshida Y."/>
            <person name="Nishimura Y."/>
            <person name="Nakao S."/>
            <person name="Kobayashi T."/>
            <person name="Momoyama Y."/>
            <person name="Higashiyama T."/>
            <person name="Minoda A."/>
            <person name="Sano M."/>
            <person name="Nomoto H."/>
            <person name="Oishi K."/>
            <person name="Hayashi H."/>
            <person name="Ohta F."/>
            <person name="Nishizaka S."/>
            <person name="Haga S."/>
            <person name="Miura S."/>
            <person name="Morishita T."/>
            <person name="Kabeya Y."/>
            <person name="Terasawa K."/>
            <person name="Suzuki Y."/>
            <person name="Ishii Y."/>
            <person name="Asakawa S."/>
            <person name="Takano H."/>
            <person name="Ohta N."/>
            <person name="Kuroiwa H."/>
            <person name="Tanaka K."/>
            <person name="Shimizu N."/>
            <person name="Sugano S."/>
            <person name="Sato N."/>
            <person name="Nozaki H."/>
            <person name="Ogasawara N."/>
            <person name="Kohara Y."/>
            <person name="Kuroiwa T."/>
        </authorList>
    </citation>
    <scope>NUCLEOTIDE SEQUENCE [LARGE SCALE GENOMIC DNA]</scope>
    <source>
        <strain evidence="6 7">10D</strain>
    </source>
</reference>
<feature type="region of interest" description="Disordered" evidence="3">
    <location>
        <begin position="481"/>
        <end position="511"/>
    </location>
</feature>
<accession>M1V7S1</accession>
<evidence type="ECO:0000313" key="6">
    <source>
        <dbReference type="EMBL" id="BAM83315.1"/>
    </source>
</evidence>